<dbReference type="PROSITE" id="PS50968">
    <property type="entry name" value="BIOTINYL_LIPOYL"/>
    <property type="match status" value="1"/>
</dbReference>
<gene>
    <name evidence="3 6" type="primary">gcvH</name>
    <name evidence="6" type="ORF">MGMO_66c00610</name>
</gene>
<proteinExistence type="inferred from homology"/>
<keyword evidence="2 3" id="KW-0450">Lipoyl</keyword>
<keyword evidence="7" id="KW-1185">Reference proteome</keyword>
<dbReference type="InterPro" id="IPR011053">
    <property type="entry name" value="Single_hybrid_motif"/>
</dbReference>
<dbReference type="GO" id="GO:0019464">
    <property type="term" value="P:glycine decarboxylation via glycine cleavage system"/>
    <property type="evidence" value="ECO:0007669"/>
    <property type="project" value="UniProtKB-UniRule"/>
</dbReference>
<dbReference type="InterPro" id="IPR002930">
    <property type="entry name" value="GCV_H"/>
</dbReference>
<evidence type="ECO:0000313" key="7">
    <source>
        <dbReference type="Proteomes" id="UP000017842"/>
    </source>
</evidence>
<dbReference type="HAMAP" id="MF_00272">
    <property type="entry name" value="GcvH"/>
    <property type="match status" value="1"/>
</dbReference>
<evidence type="ECO:0000256" key="4">
    <source>
        <dbReference type="PIRSR" id="PIRSR617453-50"/>
    </source>
</evidence>
<dbReference type="Gene3D" id="2.40.50.100">
    <property type="match status" value="1"/>
</dbReference>
<dbReference type="SUPFAM" id="SSF51230">
    <property type="entry name" value="Single hybrid motif"/>
    <property type="match status" value="1"/>
</dbReference>
<organism evidence="6 7">
    <name type="scientific">Methyloglobulus morosus KoM1</name>
    <dbReference type="NCBI Taxonomy" id="1116472"/>
    <lineage>
        <taxon>Bacteria</taxon>
        <taxon>Pseudomonadati</taxon>
        <taxon>Pseudomonadota</taxon>
        <taxon>Gammaproteobacteria</taxon>
        <taxon>Methylococcales</taxon>
        <taxon>Methylococcaceae</taxon>
        <taxon>Methyloglobulus</taxon>
    </lineage>
</organism>
<comment type="caution">
    <text evidence="6">The sequence shown here is derived from an EMBL/GenBank/DDBJ whole genome shotgun (WGS) entry which is preliminary data.</text>
</comment>
<evidence type="ECO:0000256" key="3">
    <source>
        <dbReference type="HAMAP-Rule" id="MF_00272"/>
    </source>
</evidence>
<dbReference type="PANTHER" id="PTHR11715">
    <property type="entry name" value="GLYCINE CLEAVAGE SYSTEM H PROTEIN"/>
    <property type="match status" value="1"/>
</dbReference>
<dbReference type="GO" id="GO:0005829">
    <property type="term" value="C:cytosol"/>
    <property type="evidence" value="ECO:0007669"/>
    <property type="project" value="TreeGrafter"/>
</dbReference>
<dbReference type="Pfam" id="PF01597">
    <property type="entry name" value="GCV_H"/>
    <property type="match status" value="1"/>
</dbReference>
<evidence type="ECO:0000256" key="2">
    <source>
        <dbReference type="ARBA" id="ARBA00022823"/>
    </source>
</evidence>
<dbReference type="InterPro" id="IPR000089">
    <property type="entry name" value="Biotin_lipoyl"/>
</dbReference>
<dbReference type="PROSITE" id="PS00189">
    <property type="entry name" value="LIPOYL"/>
    <property type="match status" value="1"/>
</dbReference>
<dbReference type="InterPro" id="IPR033753">
    <property type="entry name" value="GCV_H/Fam206"/>
</dbReference>
<comment type="function">
    <text evidence="3">The glycine cleavage system catalyzes the degradation of glycine. The H protein shuttles the methylamine group of glycine from the P protein to the T protein.</text>
</comment>
<name>V5C179_9GAMM</name>
<dbReference type="eggNOG" id="COG0509">
    <property type="taxonomic scope" value="Bacteria"/>
</dbReference>
<dbReference type="EMBL" id="AYLO01000064">
    <property type="protein sequence ID" value="ESS72222.1"/>
    <property type="molecule type" value="Genomic_DNA"/>
</dbReference>
<evidence type="ECO:0000256" key="1">
    <source>
        <dbReference type="ARBA" id="ARBA00009249"/>
    </source>
</evidence>
<comment type="subunit">
    <text evidence="3">The glycine cleavage system is composed of four proteins: P, T, L and H.</text>
</comment>
<protein>
    <recommendedName>
        <fullName evidence="3">Glycine cleavage system H protein</fullName>
    </recommendedName>
</protein>
<dbReference type="NCBIfam" id="TIGR00527">
    <property type="entry name" value="gcvH"/>
    <property type="match status" value="1"/>
</dbReference>
<accession>V5C179</accession>
<dbReference type="InterPro" id="IPR017453">
    <property type="entry name" value="GCV_H_sub"/>
</dbReference>
<dbReference type="GO" id="GO:0009249">
    <property type="term" value="P:protein lipoylation"/>
    <property type="evidence" value="ECO:0007669"/>
    <property type="project" value="TreeGrafter"/>
</dbReference>
<comment type="similarity">
    <text evidence="1 3">Belongs to the GcvH family.</text>
</comment>
<dbReference type="NCBIfam" id="NF002270">
    <property type="entry name" value="PRK01202.1"/>
    <property type="match status" value="1"/>
</dbReference>
<dbReference type="InterPro" id="IPR003016">
    <property type="entry name" value="2-oxoA_DH_lipoyl-BS"/>
</dbReference>
<comment type="cofactor">
    <cofactor evidence="3">
        <name>(R)-lipoate</name>
        <dbReference type="ChEBI" id="CHEBI:83088"/>
    </cofactor>
    <text evidence="3">Binds 1 lipoyl cofactor covalently.</text>
</comment>
<dbReference type="Proteomes" id="UP000017842">
    <property type="component" value="Unassembled WGS sequence"/>
</dbReference>
<dbReference type="GO" id="GO:0005960">
    <property type="term" value="C:glycine cleavage complex"/>
    <property type="evidence" value="ECO:0007669"/>
    <property type="project" value="InterPro"/>
</dbReference>
<dbReference type="STRING" id="1116472.MGMO_66c00610"/>
<dbReference type="OrthoDB" id="9796712at2"/>
<dbReference type="AlphaFoldDB" id="V5C179"/>
<feature type="domain" description="Lipoyl-binding" evidence="5">
    <location>
        <begin position="24"/>
        <end position="105"/>
    </location>
</feature>
<dbReference type="RefSeq" id="WP_023494800.1">
    <property type="nucleotide sequence ID" value="NZ_AYLO01000064.1"/>
</dbReference>
<dbReference type="CDD" id="cd06848">
    <property type="entry name" value="GCS_H"/>
    <property type="match status" value="1"/>
</dbReference>
<evidence type="ECO:0000259" key="5">
    <source>
        <dbReference type="PROSITE" id="PS50968"/>
    </source>
</evidence>
<dbReference type="PATRIC" id="fig|1116472.3.peg.2039"/>
<feature type="modified residue" description="N6-lipoyllysine" evidence="3 4">
    <location>
        <position position="65"/>
    </location>
</feature>
<reference evidence="6 7" key="1">
    <citation type="journal article" date="2013" name="Genome Announc.">
        <title>Draft Genome Sequence of the Methanotrophic Gammaproteobacterium Methyloglobulus morosus DSM 22980 Strain KoM1.</title>
        <authorList>
            <person name="Poehlein A."/>
            <person name="Deutzmann J.S."/>
            <person name="Daniel R."/>
            <person name="Simeonova D.D."/>
        </authorList>
    </citation>
    <scope>NUCLEOTIDE SEQUENCE [LARGE SCALE GENOMIC DNA]</scope>
    <source>
        <strain evidence="6 7">KoM1</strain>
    </source>
</reference>
<evidence type="ECO:0000313" key="6">
    <source>
        <dbReference type="EMBL" id="ESS72222.1"/>
    </source>
</evidence>
<sequence length="127" mass="13989">MTNLPTDLKYAPSHEWARLENDNTVRVGITDFAQQELGDLVFIELPELGRKLAAQEQCAVVESVKTASDLFSPVSGEVLAVNTAVIDEPELVNDDAYGAWLFCIKADDLTDLDQLMSGAEYQNLIND</sequence>
<dbReference type="PANTHER" id="PTHR11715:SF3">
    <property type="entry name" value="GLYCINE CLEAVAGE SYSTEM H PROTEIN-RELATED"/>
    <property type="match status" value="1"/>
</dbReference>